<dbReference type="Proteomes" id="UP000593892">
    <property type="component" value="Chromosome"/>
</dbReference>
<evidence type="ECO:0000313" key="3">
    <source>
        <dbReference type="Proteomes" id="UP000593892"/>
    </source>
</evidence>
<organism evidence="2 3">
    <name type="scientific">Paludibaculum fermentans</name>
    <dbReference type="NCBI Taxonomy" id="1473598"/>
    <lineage>
        <taxon>Bacteria</taxon>
        <taxon>Pseudomonadati</taxon>
        <taxon>Acidobacteriota</taxon>
        <taxon>Terriglobia</taxon>
        <taxon>Bryobacterales</taxon>
        <taxon>Bryobacteraceae</taxon>
        <taxon>Paludibaculum</taxon>
    </lineage>
</organism>
<feature type="chain" id="PRO_5032430453" evidence="1">
    <location>
        <begin position="23"/>
        <end position="183"/>
    </location>
</feature>
<proteinExistence type="predicted"/>
<sequence length="183" mass="19669">MNRLLVLMGALLTAAPPALFSAAEPASRLPALADPQVKAAGVVWLTLEESMEDVARSLGRPALVAESGAGLVSWQFQLGEIDHHDFSHVLVFRAADRKLLSVTRNYEPERKVEALFPAAETRAYAAPGTGAYHLKVRRLPGGRLLMAMSLAQAGAPVGQLVLMKETEVGRFYPWLAAELAGGR</sequence>
<name>A0A7S7NNR4_PALFE</name>
<gene>
    <name evidence="2" type="ORF">IRI77_30230</name>
</gene>
<evidence type="ECO:0000256" key="1">
    <source>
        <dbReference type="SAM" id="SignalP"/>
    </source>
</evidence>
<dbReference type="AlphaFoldDB" id="A0A7S7NNR4"/>
<accession>A0A7S7NNR4</accession>
<evidence type="ECO:0000313" key="2">
    <source>
        <dbReference type="EMBL" id="QOY87012.1"/>
    </source>
</evidence>
<dbReference type="RefSeq" id="WP_194448681.1">
    <property type="nucleotide sequence ID" value="NZ_CP063849.1"/>
</dbReference>
<dbReference type="EMBL" id="CP063849">
    <property type="protein sequence ID" value="QOY87012.1"/>
    <property type="molecule type" value="Genomic_DNA"/>
</dbReference>
<dbReference type="KEGG" id="pfer:IRI77_30230"/>
<protein>
    <submittedName>
        <fullName evidence="2">Uncharacterized protein</fullName>
    </submittedName>
</protein>
<keyword evidence="3" id="KW-1185">Reference proteome</keyword>
<feature type="signal peptide" evidence="1">
    <location>
        <begin position="1"/>
        <end position="22"/>
    </location>
</feature>
<keyword evidence="1" id="KW-0732">Signal</keyword>
<reference evidence="2 3" key="1">
    <citation type="submission" date="2020-10" db="EMBL/GenBank/DDBJ databases">
        <title>Complete genome sequence of Paludibaculum fermentans P105T, a facultatively anaerobic acidobacterium capable of dissimilatory Fe(III) reduction.</title>
        <authorList>
            <person name="Dedysh S.N."/>
            <person name="Beletsky A.V."/>
            <person name="Kulichevskaya I.S."/>
            <person name="Mardanov A.V."/>
            <person name="Ravin N.V."/>
        </authorList>
    </citation>
    <scope>NUCLEOTIDE SEQUENCE [LARGE SCALE GENOMIC DNA]</scope>
    <source>
        <strain evidence="2 3">P105</strain>
    </source>
</reference>